<dbReference type="Pfam" id="PF11213">
    <property type="entry name" value="DUF3006"/>
    <property type="match status" value="1"/>
</dbReference>
<keyword evidence="1" id="KW-0808">Transferase</keyword>
<dbReference type="EMBL" id="CABWKQ010000045">
    <property type="protein sequence ID" value="VWX38585.1"/>
    <property type="molecule type" value="Genomic_DNA"/>
</dbReference>
<protein>
    <submittedName>
        <fullName evidence="1">Pyruvate kinase</fullName>
    </submittedName>
</protein>
<evidence type="ECO:0000313" key="2">
    <source>
        <dbReference type="Proteomes" id="UP000439752"/>
    </source>
</evidence>
<reference evidence="1 2" key="1">
    <citation type="submission" date="2019-10" db="EMBL/GenBank/DDBJ databases">
        <authorList>
            <person name="Karimi E."/>
        </authorList>
    </citation>
    <scope>NUCLEOTIDE SEQUENCE [LARGE SCALE GENOMIC DNA]</scope>
    <source>
        <strain evidence="1">Exiguobacterium sp. 9Y</strain>
    </source>
</reference>
<dbReference type="GO" id="GO:0016301">
    <property type="term" value="F:kinase activity"/>
    <property type="evidence" value="ECO:0007669"/>
    <property type="project" value="UniProtKB-KW"/>
</dbReference>
<accession>A0A653IH27</accession>
<dbReference type="InterPro" id="IPR021377">
    <property type="entry name" value="DUF3006"/>
</dbReference>
<proteinExistence type="predicted"/>
<sequence>MKMTVTAFEEAFALCETEARETIQLPRERLPVAAEVGDRLEWQGRSIRILRTETVARRQEIDQLMDELFED</sequence>
<name>A0A653IH27_9BACL</name>
<dbReference type="Proteomes" id="UP000439752">
    <property type="component" value="Unassembled WGS sequence"/>
</dbReference>
<keyword evidence="1" id="KW-0418">Kinase</keyword>
<keyword evidence="1" id="KW-0670">Pyruvate</keyword>
<dbReference type="RefSeq" id="WP_157898482.1">
    <property type="nucleotide sequence ID" value="NZ_LR732308.1"/>
</dbReference>
<keyword evidence="2" id="KW-1185">Reference proteome</keyword>
<evidence type="ECO:0000313" key="1">
    <source>
        <dbReference type="EMBL" id="VWX38585.1"/>
    </source>
</evidence>
<organism evidence="1 2">
    <name type="scientific">Exiguobacterium oxidotolerans</name>
    <dbReference type="NCBI Taxonomy" id="223958"/>
    <lineage>
        <taxon>Bacteria</taxon>
        <taxon>Bacillati</taxon>
        <taxon>Bacillota</taxon>
        <taxon>Bacilli</taxon>
        <taxon>Bacillales</taxon>
        <taxon>Bacillales Family XII. Incertae Sedis</taxon>
        <taxon>Exiguobacterium</taxon>
    </lineage>
</organism>
<dbReference type="AlphaFoldDB" id="A0A653IH27"/>
<gene>
    <name evidence="1" type="ORF">EXIGUO9Y_50036</name>
</gene>